<dbReference type="PROSITE" id="PS50977">
    <property type="entry name" value="HTH_TETR_2"/>
    <property type="match status" value="1"/>
</dbReference>
<sequence>MSSAEKTGRTYGGASPEQRTSERRARLLEAGLALYGTQGFAATSIDAVCAEAGLTKRYFYESFGSAEALLTAVYLDATARVQGQVAEAILGAGDDMQARAAAGVAAYFRVIDADRRTANVILSELLPLAGSARDAIRGATASWTSLVAIALDGHHYRGHDTRLVAAAVWALLAGSAIRWALDDYAEPVDALIALTSDVVSDVLAGVS</sequence>
<comment type="caution">
    <text evidence="5">The sequence shown here is derived from an EMBL/GenBank/DDBJ whole genome shotgun (WGS) entry which is preliminary data.</text>
</comment>
<organism evidence="5 6">
    <name type="scientific">Nocardioides jejuensis</name>
    <dbReference type="NCBI Taxonomy" id="2502782"/>
    <lineage>
        <taxon>Bacteria</taxon>
        <taxon>Bacillati</taxon>
        <taxon>Actinomycetota</taxon>
        <taxon>Actinomycetes</taxon>
        <taxon>Propionibacteriales</taxon>
        <taxon>Nocardioidaceae</taxon>
        <taxon>Nocardioides</taxon>
    </lineage>
</organism>
<name>A0A4R1C104_9ACTN</name>
<dbReference type="PANTHER" id="PTHR30055:SF226">
    <property type="entry name" value="HTH-TYPE TRANSCRIPTIONAL REGULATOR PKSA"/>
    <property type="match status" value="1"/>
</dbReference>
<dbReference type="InterPro" id="IPR050109">
    <property type="entry name" value="HTH-type_TetR-like_transc_reg"/>
</dbReference>
<dbReference type="EMBL" id="SJZJ01000014">
    <property type="protein sequence ID" value="TCJ24149.1"/>
    <property type="molecule type" value="Genomic_DNA"/>
</dbReference>
<proteinExistence type="predicted"/>
<feature type="region of interest" description="Disordered" evidence="3">
    <location>
        <begin position="1"/>
        <end position="20"/>
    </location>
</feature>
<evidence type="ECO:0000256" key="2">
    <source>
        <dbReference type="PROSITE-ProRule" id="PRU00335"/>
    </source>
</evidence>
<dbReference type="PANTHER" id="PTHR30055">
    <property type="entry name" value="HTH-TYPE TRANSCRIPTIONAL REGULATOR RUTR"/>
    <property type="match status" value="1"/>
</dbReference>
<gene>
    <name evidence="5" type="ORF">EPD65_09635</name>
</gene>
<dbReference type="Proteomes" id="UP000295453">
    <property type="component" value="Unassembled WGS sequence"/>
</dbReference>
<dbReference type="InterPro" id="IPR001647">
    <property type="entry name" value="HTH_TetR"/>
</dbReference>
<dbReference type="AlphaFoldDB" id="A0A4R1C104"/>
<evidence type="ECO:0000256" key="3">
    <source>
        <dbReference type="SAM" id="MobiDB-lite"/>
    </source>
</evidence>
<evidence type="ECO:0000259" key="4">
    <source>
        <dbReference type="PROSITE" id="PS50977"/>
    </source>
</evidence>
<dbReference type="InterPro" id="IPR009057">
    <property type="entry name" value="Homeodomain-like_sf"/>
</dbReference>
<evidence type="ECO:0000256" key="1">
    <source>
        <dbReference type="ARBA" id="ARBA00023125"/>
    </source>
</evidence>
<dbReference type="OrthoDB" id="4331447at2"/>
<dbReference type="GO" id="GO:0000976">
    <property type="term" value="F:transcription cis-regulatory region binding"/>
    <property type="evidence" value="ECO:0007669"/>
    <property type="project" value="TreeGrafter"/>
</dbReference>
<protein>
    <submittedName>
        <fullName evidence="5">TetR/AcrR family transcriptional regulator</fullName>
    </submittedName>
</protein>
<feature type="domain" description="HTH tetR-type" evidence="4">
    <location>
        <begin position="21"/>
        <end position="81"/>
    </location>
</feature>
<dbReference type="Pfam" id="PF00440">
    <property type="entry name" value="TetR_N"/>
    <property type="match status" value="1"/>
</dbReference>
<dbReference type="Gene3D" id="1.10.357.10">
    <property type="entry name" value="Tetracycline Repressor, domain 2"/>
    <property type="match status" value="1"/>
</dbReference>
<dbReference type="GO" id="GO:0003700">
    <property type="term" value="F:DNA-binding transcription factor activity"/>
    <property type="evidence" value="ECO:0007669"/>
    <property type="project" value="TreeGrafter"/>
</dbReference>
<keyword evidence="1 2" id="KW-0238">DNA-binding</keyword>
<reference evidence="5 6" key="1">
    <citation type="submission" date="2019-03" db="EMBL/GenBank/DDBJ databases">
        <authorList>
            <person name="Kim M.K.M."/>
        </authorList>
    </citation>
    <scope>NUCLEOTIDE SEQUENCE [LARGE SCALE GENOMIC DNA]</scope>
    <source>
        <strain evidence="5 6">18JY15-6</strain>
    </source>
</reference>
<dbReference type="SUPFAM" id="SSF46689">
    <property type="entry name" value="Homeodomain-like"/>
    <property type="match status" value="1"/>
</dbReference>
<keyword evidence="6" id="KW-1185">Reference proteome</keyword>
<dbReference type="RefSeq" id="WP_131583525.1">
    <property type="nucleotide sequence ID" value="NZ_SJZJ01000014.1"/>
</dbReference>
<evidence type="ECO:0000313" key="5">
    <source>
        <dbReference type="EMBL" id="TCJ24149.1"/>
    </source>
</evidence>
<accession>A0A4R1C104</accession>
<feature type="DNA-binding region" description="H-T-H motif" evidence="2">
    <location>
        <begin position="44"/>
        <end position="63"/>
    </location>
</feature>
<evidence type="ECO:0000313" key="6">
    <source>
        <dbReference type="Proteomes" id="UP000295453"/>
    </source>
</evidence>